<dbReference type="EMBL" id="MU266611">
    <property type="protein sequence ID" value="KAH7920022.1"/>
    <property type="molecule type" value="Genomic_DNA"/>
</dbReference>
<comment type="caution">
    <text evidence="1">The sequence shown here is derived from an EMBL/GenBank/DDBJ whole genome shotgun (WGS) entry which is preliminary data.</text>
</comment>
<dbReference type="Proteomes" id="UP000790709">
    <property type="component" value="Unassembled WGS sequence"/>
</dbReference>
<reference evidence="1" key="1">
    <citation type="journal article" date="2021" name="New Phytol.">
        <title>Evolutionary innovations through gain and loss of genes in the ectomycorrhizal Boletales.</title>
        <authorList>
            <person name="Wu G."/>
            <person name="Miyauchi S."/>
            <person name="Morin E."/>
            <person name="Kuo A."/>
            <person name="Drula E."/>
            <person name="Varga T."/>
            <person name="Kohler A."/>
            <person name="Feng B."/>
            <person name="Cao Y."/>
            <person name="Lipzen A."/>
            <person name="Daum C."/>
            <person name="Hundley H."/>
            <person name="Pangilinan J."/>
            <person name="Johnson J."/>
            <person name="Barry K."/>
            <person name="LaButti K."/>
            <person name="Ng V."/>
            <person name="Ahrendt S."/>
            <person name="Min B."/>
            <person name="Choi I.G."/>
            <person name="Park H."/>
            <person name="Plett J.M."/>
            <person name="Magnuson J."/>
            <person name="Spatafora J.W."/>
            <person name="Nagy L.G."/>
            <person name="Henrissat B."/>
            <person name="Grigoriev I.V."/>
            <person name="Yang Z.L."/>
            <person name="Xu J."/>
            <person name="Martin F.M."/>
        </authorList>
    </citation>
    <scope>NUCLEOTIDE SEQUENCE</scope>
    <source>
        <strain evidence="1">KUC20120723A-06</strain>
    </source>
</reference>
<keyword evidence="2" id="KW-1185">Reference proteome</keyword>
<gene>
    <name evidence="1" type="ORF">BV22DRAFT_1050657</name>
</gene>
<proteinExistence type="predicted"/>
<organism evidence="1 2">
    <name type="scientific">Leucogyrophana mollusca</name>
    <dbReference type="NCBI Taxonomy" id="85980"/>
    <lineage>
        <taxon>Eukaryota</taxon>
        <taxon>Fungi</taxon>
        <taxon>Dikarya</taxon>
        <taxon>Basidiomycota</taxon>
        <taxon>Agaricomycotina</taxon>
        <taxon>Agaricomycetes</taxon>
        <taxon>Agaricomycetidae</taxon>
        <taxon>Boletales</taxon>
        <taxon>Boletales incertae sedis</taxon>
        <taxon>Leucogyrophana</taxon>
    </lineage>
</organism>
<evidence type="ECO:0000313" key="2">
    <source>
        <dbReference type="Proteomes" id="UP000790709"/>
    </source>
</evidence>
<name>A0ACB8B3Q5_9AGAM</name>
<evidence type="ECO:0000313" key="1">
    <source>
        <dbReference type="EMBL" id="KAH7920022.1"/>
    </source>
</evidence>
<sequence length="420" mass="46102">MKVTRNTVTLKICRDASAPYRLPMRVRKDVPPIHRTCFPLQSNLGRAVEYEAHTDALDLVPLHRQRFPLCSSSLEAIDDATIDLPDAMEIDEQLTLPVIGAPLPVGAIQSLSASPNTATHQLANAPPCIDMHAACAPLVRPEIDRPETEEEESTPPVTTTSDIDSPLNSVTTAFEPSRTIPANGSMDVDESCMSVGPVVPASGVEKGAMDIVKTRKLRITNISPSSHLALQRREMRQTRSPRNRLRRSLLSLDPQAHATREPSVLEGSKASSHLISRSMSMPLASPTTPPLVSSPQIAAVTSPTPTRSTSIASRHIMPGVSGPALTTLHATSAQTDCDVAQPNRDASVLTYVKRERKIRNEQTVMFGVQSWIWNDDHEWESVDEGACHPVLPNRRLWLQTREEPSWITRKTATTYRGRGK</sequence>
<protein>
    <submittedName>
        <fullName evidence="1">Uncharacterized protein</fullName>
    </submittedName>
</protein>
<accession>A0ACB8B3Q5</accession>